<evidence type="ECO:0000313" key="2">
    <source>
        <dbReference type="EMBL" id="MUI39505.1"/>
    </source>
</evidence>
<dbReference type="Proteomes" id="UP000433532">
    <property type="component" value="Unassembled WGS sequence"/>
</dbReference>
<dbReference type="EMBL" id="WXZT01000011">
    <property type="protein sequence ID" value="MZZ13949.1"/>
    <property type="molecule type" value="Genomic_DNA"/>
</dbReference>
<evidence type="ECO:0000313" key="4">
    <source>
        <dbReference type="Proteomes" id="UP000433532"/>
    </source>
</evidence>
<protein>
    <submittedName>
        <fullName evidence="2">Uncharacterized protein</fullName>
    </submittedName>
</protein>
<dbReference type="Proteomes" id="UP000644192">
    <property type="component" value="Unassembled WGS sequence"/>
</dbReference>
<accession>A0A1S1C594</accession>
<feature type="region of interest" description="Disordered" evidence="1">
    <location>
        <begin position="1"/>
        <end position="58"/>
    </location>
</feature>
<name>A0A0C6EX12_PSEAI</name>
<proteinExistence type="predicted"/>
<reference evidence="3" key="2">
    <citation type="submission" date="2020-01" db="EMBL/GenBank/DDBJ databases">
        <title>Bacteria Cultured from War Wounds Associated with the Conflict in Eastern Ukraine.</title>
        <authorList>
            <person name="Snesrud E."/>
            <person name="Galac M.R."/>
            <person name="Mc Gann P."/>
            <person name="Valentine K."/>
            <person name="Viacheslav K."/>
        </authorList>
    </citation>
    <scope>NUCLEOTIDE SEQUENCE</scope>
    <source>
        <strain evidence="3">VNMU148</strain>
    </source>
</reference>
<dbReference type="AlphaFoldDB" id="A0A0C6EX12"/>
<reference evidence="2 4" key="1">
    <citation type="submission" date="2019-11" db="EMBL/GenBank/DDBJ databases">
        <title>Genomes of ocular Pseudomonas aeruginosa isolates.</title>
        <authorList>
            <person name="Khan M."/>
            <person name="Rice S.A."/>
            <person name="Willcox M.D.P."/>
            <person name="Stapleton F."/>
        </authorList>
    </citation>
    <scope>NUCLEOTIDE SEQUENCE [LARGE SCALE GENOMIC DNA]</scope>
    <source>
        <strain evidence="2 4">PA221</strain>
    </source>
</reference>
<evidence type="ECO:0000313" key="3">
    <source>
        <dbReference type="EMBL" id="MZZ13949.1"/>
    </source>
</evidence>
<gene>
    <name evidence="2" type="ORF">GNQ48_31480</name>
    <name evidence="3" type="ORF">GUL26_17000</name>
</gene>
<accession>A0A0C6EX12</accession>
<sequence>MFGFGKKSAPAPAPSGDSEQAAAPGEAGRQTPASGGRASANGDVKLPSRPSPLAGMSERLLKQTEAPPPDTSALNSQVVQAVQMSNSETAGYAPSQIAIAPNMMISQASGLVAQSAASYFDGVSKIALASQAILLRQMTQNIAENKLAQAAEDALGALATDLLMGAAAAVAAAAGAIEAESASFAIDKIDQSIAKYSETLASRGGKDTQS</sequence>
<organism evidence="2 4">
    <name type="scientific">Pseudomonas aeruginosa</name>
    <dbReference type="NCBI Taxonomy" id="287"/>
    <lineage>
        <taxon>Bacteria</taxon>
        <taxon>Pseudomonadati</taxon>
        <taxon>Pseudomonadota</taxon>
        <taxon>Gammaproteobacteria</taxon>
        <taxon>Pseudomonadales</taxon>
        <taxon>Pseudomonadaceae</taxon>
        <taxon>Pseudomonas</taxon>
    </lineage>
</organism>
<evidence type="ECO:0000256" key="1">
    <source>
        <dbReference type="SAM" id="MobiDB-lite"/>
    </source>
</evidence>
<dbReference type="EMBL" id="WOAD01000063">
    <property type="protein sequence ID" value="MUI39505.1"/>
    <property type="molecule type" value="Genomic_DNA"/>
</dbReference>
<dbReference type="RefSeq" id="WP_003108962.1">
    <property type="nucleotide sequence ID" value="NZ_AP014651.1"/>
</dbReference>
<comment type="caution">
    <text evidence="2">The sequence shown here is derived from an EMBL/GenBank/DDBJ whole genome shotgun (WGS) entry which is preliminary data.</text>
</comment>